<dbReference type="AlphaFoldDB" id="A0A7K9IC70"/>
<dbReference type="GO" id="GO:0022829">
    <property type="term" value="F:wide pore channel activity"/>
    <property type="evidence" value="ECO:0007669"/>
    <property type="project" value="TreeGrafter"/>
</dbReference>
<feature type="non-terminal residue" evidence="3">
    <location>
        <position position="1"/>
    </location>
</feature>
<feature type="non-terminal residue" evidence="3">
    <location>
        <position position="171"/>
    </location>
</feature>
<evidence type="ECO:0000313" key="3">
    <source>
        <dbReference type="EMBL" id="NXH22720.1"/>
    </source>
</evidence>
<dbReference type="SMART" id="SM00239">
    <property type="entry name" value="C2"/>
    <property type="match status" value="1"/>
</dbReference>
<proteinExistence type="predicted"/>
<gene>
    <name evidence="3" type="primary">Prf1</name>
    <name evidence="3" type="ORF">BUCCAP_R15867</name>
</gene>
<keyword evidence="4" id="KW-1185">Reference proteome</keyword>
<dbReference type="GO" id="GO:0001913">
    <property type="term" value="P:T cell mediated cytotoxicity"/>
    <property type="evidence" value="ECO:0007669"/>
    <property type="project" value="TreeGrafter"/>
</dbReference>
<dbReference type="Gene3D" id="2.60.40.150">
    <property type="entry name" value="C2 domain"/>
    <property type="match status" value="1"/>
</dbReference>
<name>A0A7K9IC70_9PICI</name>
<dbReference type="PANTHER" id="PTHR46096:SF3">
    <property type="entry name" value="PERFORIN-1"/>
    <property type="match status" value="1"/>
</dbReference>
<dbReference type="Pfam" id="PF00168">
    <property type="entry name" value="C2"/>
    <property type="match status" value="1"/>
</dbReference>
<reference evidence="3 4" key="1">
    <citation type="submission" date="2019-09" db="EMBL/GenBank/DDBJ databases">
        <title>Bird 10,000 Genomes (B10K) Project - Family phase.</title>
        <authorList>
            <person name="Zhang G."/>
        </authorList>
    </citation>
    <scope>NUCLEOTIDE SEQUENCE [LARGE SCALE GENOMIC DNA]</scope>
    <source>
        <strain evidence="3">B10K-DU-001-16</strain>
        <tissue evidence="3">Muscle</tissue>
    </source>
</reference>
<dbReference type="EMBL" id="VWZO01021799">
    <property type="protein sequence ID" value="NXH22720.1"/>
    <property type="molecule type" value="Genomic_DNA"/>
</dbReference>
<sequence>PCRCGCAADAAVTSECCSRRRGLARLTLRRLAGEGWRGDTFTASDIYIRVTYAGPAHGRPQVEGRTTTCWNNQRPRWGAPLELGVLDLVPEASCLRLEVWDEDRGWDDDLLGTCEVTLEATGGGERRVVCFPAGGTLEFTYQLTCGPALGGAFCQDYVPRAPEEVPKWPPG</sequence>
<dbReference type="GO" id="GO:0051607">
    <property type="term" value="P:defense response to virus"/>
    <property type="evidence" value="ECO:0007669"/>
    <property type="project" value="TreeGrafter"/>
</dbReference>
<evidence type="ECO:0000313" key="4">
    <source>
        <dbReference type="Proteomes" id="UP000534107"/>
    </source>
</evidence>
<evidence type="ECO:0000256" key="1">
    <source>
        <dbReference type="ARBA" id="ARBA00022729"/>
    </source>
</evidence>
<evidence type="ECO:0000259" key="2">
    <source>
        <dbReference type="PROSITE" id="PS50004"/>
    </source>
</evidence>
<accession>A0A7K9IC70</accession>
<keyword evidence="1" id="KW-0732">Signal</keyword>
<dbReference type="SUPFAM" id="SSF49562">
    <property type="entry name" value="C2 domain (Calcium/lipid-binding domain, CaLB)"/>
    <property type="match status" value="1"/>
</dbReference>
<comment type="caution">
    <text evidence="3">The sequence shown here is derived from an EMBL/GenBank/DDBJ whole genome shotgun (WGS) entry which is preliminary data.</text>
</comment>
<dbReference type="OrthoDB" id="1366754at2759"/>
<protein>
    <submittedName>
        <fullName evidence="3">PERF protein</fullName>
    </submittedName>
</protein>
<dbReference type="PROSITE" id="PS50004">
    <property type="entry name" value="C2"/>
    <property type="match status" value="1"/>
</dbReference>
<dbReference type="InterPro" id="IPR035892">
    <property type="entry name" value="C2_domain_sf"/>
</dbReference>
<feature type="domain" description="C2" evidence="2">
    <location>
        <begin position="6"/>
        <end position="131"/>
    </location>
</feature>
<dbReference type="InterPro" id="IPR052784">
    <property type="entry name" value="Perforin-1_pore-forming"/>
</dbReference>
<dbReference type="GO" id="GO:0016020">
    <property type="term" value="C:membrane"/>
    <property type="evidence" value="ECO:0007669"/>
    <property type="project" value="TreeGrafter"/>
</dbReference>
<dbReference type="PANTHER" id="PTHR46096">
    <property type="entry name" value="PERFORIN-1"/>
    <property type="match status" value="1"/>
</dbReference>
<dbReference type="Proteomes" id="UP000534107">
    <property type="component" value="Unassembled WGS sequence"/>
</dbReference>
<organism evidence="3 4">
    <name type="scientific">Bucco capensis</name>
    <name type="common">collared puffbird</name>
    <dbReference type="NCBI Taxonomy" id="135168"/>
    <lineage>
        <taxon>Eukaryota</taxon>
        <taxon>Metazoa</taxon>
        <taxon>Chordata</taxon>
        <taxon>Craniata</taxon>
        <taxon>Vertebrata</taxon>
        <taxon>Euteleostomi</taxon>
        <taxon>Archelosauria</taxon>
        <taxon>Archosauria</taxon>
        <taxon>Dinosauria</taxon>
        <taxon>Saurischia</taxon>
        <taxon>Theropoda</taxon>
        <taxon>Coelurosauria</taxon>
        <taxon>Aves</taxon>
        <taxon>Neognathae</taxon>
        <taxon>Neoaves</taxon>
        <taxon>Telluraves</taxon>
        <taxon>Coraciimorphae</taxon>
        <taxon>Piciformes</taxon>
        <taxon>Bucconidae</taxon>
        <taxon>Bucco</taxon>
    </lineage>
</organism>
<dbReference type="GO" id="GO:0001771">
    <property type="term" value="P:immunological synapse formation"/>
    <property type="evidence" value="ECO:0007669"/>
    <property type="project" value="TreeGrafter"/>
</dbReference>
<dbReference type="InterPro" id="IPR000008">
    <property type="entry name" value="C2_dom"/>
</dbReference>